<dbReference type="Pfam" id="PF04865">
    <property type="entry name" value="Baseplate_J"/>
    <property type="match status" value="1"/>
</dbReference>
<dbReference type="RefSeq" id="WP_242148124.1">
    <property type="nucleotide sequence ID" value="NZ_CP093379.1"/>
</dbReference>
<dbReference type="Pfam" id="PF26078">
    <property type="entry name" value="Baseplate_J_M"/>
    <property type="match status" value="1"/>
</dbReference>
<comment type="similarity">
    <text evidence="1">Belongs to the Mu gp47/PBSX XkdT family.</text>
</comment>
<dbReference type="InterPro" id="IPR006949">
    <property type="entry name" value="Barrel_Baseplate_J-like"/>
</dbReference>
<feature type="domain" description="Baseplate protein J-like barrel" evidence="3">
    <location>
        <begin position="92"/>
        <end position="169"/>
    </location>
</feature>
<dbReference type="InterPro" id="IPR058531">
    <property type="entry name" value="Baseplate_J_M"/>
</dbReference>
<proteinExistence type="inferred from homology"/>
<name>A0ABY3X1T8_9GAMM</name>
<reference evidence="6 7" key="1">
    <citation type="submission" date="2022-03" db="EMBL/GenBank/DDBJ databases">
        <title>Ignatzschineria rhizosphaerae HR5S32.</title>
        <authorList>
            <person name="Sun J.Q."/>
            <person name="Feng J.Y."/>
        </authorList>
    </citation>
    <scope>NUCLEOTIDE SEQUENCE [LARGE SCALE GENOMIC DNA]</scope>
    <source>
        <strain evidence="6 7">HR5S32</strain>
    </source>
</reference>
<evidence type="ECO:0000256" key="1">
    <source>
        <dbReference type="ARBA" id="ARBA00038087"/>
    </source>
</evidence>
<dbReference type="InterPro" id="IPR052399">
    <property type="entry name" value="Phage_Baseplate_Assmbl_Protein"/>
</dbReference>
<keyword evidence="2" id="KW-1133">Transmembrane helix</keyword>
<accession>A0ABY3X1T8</accession>
<evidence type="ECO:0000313" key="6">
    <source>
        <dbReference type="EMBL" id="UNM95659.1"/>
    </source>
</evidence>
<feature type="domain" description="Baseplate J-like C-terminal" evidence="5">
    <location>
        <begin position="279"/>
        <end position="357"/>
    </location>
</feature>
<evidence type="ECO:0000259" key="5">
    <source>
        <dbReference type="Pfam" id="PF26079"/>
    </source>
</evidence>
<dbReference type="PANTHER" id="PTHR37829:SF3">
    <property type="entry name" value="PROTEIN JAYE-RELATED"/>
    <property type="match status" value="1"/>
</dbReference>
<organism evidence="6 7">
    <name type="scientific">Ignatzschineria rhizosphaerae</name>
    <dbReference type="NCBI Taxonomy" id="2923279"/>
    <lineage>
        <taxon>Bacteria</taxon>
        <taxon>Pseudomonadati</taxon>
        <taxon>Pseudomonadota</taxon>
        <taxon>Gammaproteobacteria</taxon>
        <taxon>Cardiobacteriales</taxon>
        <taxon>Ignatzschineriaceae</taxon>
        <taxon>Ignatzschineria</taxon>
    </lineage>
</organism>
<dbReference type="EMBL" id="CP093379">
    <property type="protein sequence ID" value="UNM95659.1"/>
    <property type="molecule type" value="Genomic_DNA"/>
</dbReference>
<sequence length="358" mass="39604">MAYKAPKLSELIARTHANIQSNLGGSKSFLKRSVLGAIAYAIAALAAGLYHFLEWIYYQCVPHLSEDELFIAHAKECGVFRKSATIAKGSVKVFSEKSVVIPKGTELQRTDGTLYIVTEDAKGINEIIVSVESVNAGVNQNVKKGEFLSFIKPILYVQNVAEVIDISGGSDIESMAQFRERYIFFCQYPPMGGNEFDYVRWMRENSGVSRAWCFPRVRGGNTVGVAWVYDDRNEILPTSIDVASVTGYLDKHKHPITNGWTGSPAGAEVIYIPLKLKPINLIIKLIPDTLLLRENVRDSLEKAINADAAPSKSLPRTHLSQAISNSAGEYDHRLISPTADEIVAGEFELLVLGKIEWR</sequence>
<dbReference type="Pfam" id="PF26079">
    <property type="entry name" value="Baseplate_J_C"/>
    <property type="match status" value="1"/>
</dbReference>
<evidence type="ECO:0000259" key="4">
    <source>
        <dbReference type="Pfam" id="PF26078"/>
    </source>
</evidence>
<protein>
    <submittedName>
        <fullName evidence="6">Baseplate J/gp47 family protein</fullName>
    </submittedName>
</protein>
<dbReference type="InterPro" id="IPR058530">
    <property type="entry name" value="Baseplate_J-like_C"/>
</dbReference>
<evidence type="ECO:0000259" key="3">
    <source>
        <dbReference type="Pfam" id="PF04865"/>
    </source>
</evidence>
<feature type="transmembrane region" description="Helical" evidence="2">
    <location>
        <begin position="34"/>
        <end position="53"/>
    </location>
</feature>
<gene>
    <name evidence="6" type="ORF">MMG00_10605</name>
</gene>
<evidence type="ECO:0000256" key="2">
    <source>
        <dbReference type="SAM" id="Phobius"/>
    </source>
</evidence>
<keyword evidence="2" id="KW-0812">Transmembrane</keyword>
<dbReference type="Proteomes" id="UP000829542">
    <property type="component" value="Chromosome"/>
</dbReference>
<evidence type="ECO:0000313" key="7">
    <source>
        <dbReference type="Proteomes" id="UP000829542"/>
    </source>
</evidence>
<keyword evidence="7" id="KW-1185">Reference proteome</keyword>
<feature type="domain" description="Baseplate J-like central" evidence="4">
    <location>
        <begin position="191"/>
        <end position="268"/>
    </location>
</feature>
<keyword evidence="2" id="KW-0472">Membrane</keyword>
<dbReference type="PANTHER" id="PTHR37829">
    <property type="entry name" value="PHAGE-LIKE ELEMENT PBSX PROTEIN XKDT"/>
    <property type="match status" value="1"/>
</dbReference>